<evidence type="ECO:0000259" key="11">
    <source>
        <dbReference type="PROSITE" id="PS51794"/>
    </source>
</evidence>
<feature type="transmembrane region" description="Helical" evidence="10">
    <location>
        <begin position="53"/>
        <end position="70"/>
    </location>
</feature>
<comment type="function">
    <text evidence="10">Catalyzes the condensation of 2 ATP molecules into cyclic di-AMP (c-di-AMP), a second messenger used to regulate differing processes in different bacteria.</text>
</comment>
<dbReference type="GO" id="GO:0005524">
    <property type="term" value="F:ATP binding"/>
    <property type="evidence" value="ECO:0007669"/>
    <property type="project" value="UniProtKB-UniRule"/>
</dbReference>
<dbReference type="InterPro" id="IPR003390">
    <property type="entry name" value="DNA_integrity_scan_DisA_N"/>
</dbReference>
<keyword evidence="3 10" id="KW-0808">Transferase</keyword>
<dbReference type="NCBIfam" id="TIGR00159">
    <property type="entry name" value="diadenylate cyclase CdaA"/>
    <property type="match status" value="1"/>
</dbReference>
<dbReference type="GO" id="GO:0006171">
    <property type="term" value="P:cAMP biosynthetic process"/>
    <property type="evidence" value="ECO:0007669"/>
    <property type="project" value="InterPro"/>
</dbReference>
<protein>
    <recommendedName>
        <fullName evidence="10">Diadenylate cyclase</fullName>
        <shortName evidence="10">DAC</shortName>
        <ecNumber evidence="10">2.7.7.85</ecNumber>
    </recommendedName>
    <alternativeName>
        <fullName evidence="10">Cyclic-di-AMP synthase</fullName>
        <shortName evidence="10">c-di-AMP synthase</shortName>
    </alternativeName>
</protein>
<dbReference type="SUPFAM" id="SSF143597">
    <property type="entry name" value="YojJ-like"/>
    <property type="match status" value="1"/>
</dbReference>
<reference evidence="12" key="2">
    <citation type="submission" date="2020-09" db="EMBL/GenBank/DDBJ databases">
        <authorList>
            <person name="Sun Q."/>
            <person name="Kim S."/>
        </authorList>
    </citation>
    <scope>NUCLEOTIDE SEQUENCE</scope>
    <source>
        <strain evidence="12">KCTC 12988</strain>
    </source>
</reference>
<evidence type="ECO:0000256" key="8">
    <source>
        <dbReference type="ARBA" id="ARBA00022989"/>
    </source>
</evidence>
<keyword evidence="5 10" id="KW-0548">Nucleotidyltransferase</keyword>
<feature type="transmembrane region" description="Helical" evidence="10">
    <location>
        <begin position="76"/>
        <end position="94"/>
    </location>
</feature>
<evidence type="ECO:0000256" key="5">
    <source>
        <dbReference type="ARBA" id="ARBA00022695"/>
    </source>
</evidence>
<comment type="similarity">
    <text evidence="10">Belongs to the adenylate cyclase family. DacA/CdaA subfamily.</text>
</comment>
<keyword evidence="6 10" id="KW-0547">Nucleotide-binding</keyword>
<evidence type="ECO:0000256" key="7">
    <source>
        <dbReference type="ARBA" id="ARBA00022840"/>
    </source>
</evidence>
<evidence type="ECO:0000256" key="3">
    <source>
        <dbReference type="ARBA" id="ARBA00022679"/>
    </source>
</evidence>
<dbReference type="GO" id="GO:0004016">
    <property type="term" value="F:adenylate cyclase activity"/>
    <property type="evidence" value="ECO:0007669"/>
    <property type="project" value="UniProtKB-UniRule"/>
</dbReference>
<dbReference type="AlphaFoldDB" id="A0A918WJT0"/>
<dbReference type="PIRSF" id="PIRSF004793">
    <property type="entry name" value="UCP004793"/>
    <property type="match status" value="1"/>
</dbReference>
<dbReference type="InterPro" id="IPR036888">
    <property type="entry name" value="DNA_integrity_DisA_N_sf"/>
</dbReference>
<dbReference type="PANTHER" id="PTHR34185:SF1">
    <property type="entry name" value="DIADENYLATE CYCLASE"/>
    <property type="match status" value="1"/>
</dbReference>
<accession>A0A918WJT0</accession>
<dbReference type="GO" id="GO:0106408">
    <property type="term" value="F:diadenylate cyclase activity"/>
    <property type="evidence" value="ECO:0007669"/>
    <property type="project" value="UniProtKB-EC"/>
</dbReference>
<dbReference type="InterPro" id="IPR050338">
    <property type="entry name" value="DisA"/>
</dbReference>
<dbReference type="Gene3D" id="3.40.1700.10">
    <property type="entry name" value="DNA integrity scanning protein, DisA, N-terminal domain"/>
    <property type="match status" value="1"/>
</dbReference>
<evidence type="ECO:0000313" key="12">
    <source>
        <dbReference type="EMBL" id="GHC52869.1"/>
    </source>
</evidence>
<dbReference type="HAMAP" id="MF_01499">
    <property type="entry name" value="DacA"/>
    <property type="match status" value="1"/>
</dbReference>
<dbReference type="EC" id="2.7.7.85" evidence="10"/>
<keyword evidence="8 10" id="KW-1133">Transmembrane helix</keyword>
<comment type="subunit">
    <text evidence="10">Probably a homodimer.</text>
</comment>
<feature type="domain" description="DAC" evidence="11">
    <location>
        <begin position="95"/>
        <end position="250"/>
    </location>
</feature>
<evidence type="ECO:0000256" key="6">
    <source>
        <dbReference type="ARBA" id="ARBA00022741"/>
    </source>
</evidence>
<dbReference type="PANTHER" id="PTHR34185">
    <property type="entry name" value="DIADENYLATE CYCLASE"/>
    <property type="match status" value="1"/>
</dbReference>
<gene>
    <name evidence="10" type="primary">dacA</name>
    <name evidence="12" type="ORF">GCM10007100_19070</name>
</gene>
<sequence>MLFRVCKGGAIFAALYWEAFQNHWRDGVEILVLWLVIYQLYRAFRATRGARILVGLATVLIGFILISSLLELPVISWILRQAVFVLAFALLIIFQPEIRSALAKIGSSRFLSFNSGQRKFVNLLEDSVVQLSKKRFGALFALERNISLKDIQTTGVEMDSELSVELAMTLFFPKSALHDGGVVLDEERIAAAGCVFPVTQRDMSDRSLGLRHRAAIGLSEETDAVAIVVSEETGMISIAVDGKLERFKNEAEFRERLEAIFLNHEQQKDSSAAESDS</sequence>
<keyword evidence="9 10" id="KW-0472">Membrane</keyword>
<dbReference type="InterPro" id="IPR045585">
    <property type="entry name" value="CdaA_N"/>
</dbReference>
<proteinExistence type="inferred from homology"/>
<evidence type="ECO:0000256" key="1">
    <source>
        <dbReference type="ARBA" id="ARBA00000877"/>
    </source>
</evidence>
<name>A0A918WJT0_9BACT</name>
<comment type="catalytic activity">
    <reaction evidence="1 10">
        <text>2 ATP = 3',3'-c-di-AMP + 2 diphosphate</text>
        <dbReference type="Rhea" id="RHEA:35655"/>
        <dbReference type="ChEBI" id="CHEBI:30616"/>
        <dbReference type="ChEBI" id="CHEBI:33019"/>
        <dbReference type="ChEBI" id="CHEBI:71500"/>
        <dbReference type="EC" id="2.7.7.85"/>
    </reaction>
</comment>
<keyword evidence="2 10" id="KW-1003">Cell membrane</keyword>
<evidence type="ECO:0000256" key="9">
    <source>
        <dbReference type="ARBA" id="ARBA00023136"/>
    </source>
</evidence>
<comment type="caution">
    <text evidence="10">Lacks conserved residue(s) required for the propagation of feature annotation.</text>
</comment>
<dbReference type="EMBL" id="BMXI01000007">
    <property type="protein sequence ID" value="GHC52869.1"/>
    <property type="molecule type" value="Genomic_DNA"/>
</dbReference>
<evidence type="ECO:0000256" key="10">
    <source>
        <dbReference type="HAMAP-Rule" id="MF_01499"/>
    </source>
</evidence>
<dbReference type="InterPro" id="IPR034701">
    <property type="entry name" value="CdaA"/>
</dbReference>
<dbReference type="InterPro" id="IPR014046">
    <property type="entry name" value="C-di-AMP_synthase"/>
</dbReference>
<keyword evidence="7 10" id="KW-0067">ATP-binding</keyword>
<comment type="caution">
    <text evidence="12">The sequence shown here is derived from an EMBL/GenBank/DDBJ whole genome shotgun (WGS) entry which is preliminary data.</text>
</comment>
<evidence type="ECO:0000256" key="4">
    <source>
        <dbReference type="ARBA" id="ARBA00022692"/>
    </source>
</evidence>
<dbReference type="PROSITE" id="PS51794">
    <property type="entry name" value="DAC"/>
    <property type="match status" value="1"/>
</dbReference>
<keyword evidence="13" id="KW-1185">Reference proteome</keyword>
<dbReference type="Pfam" id="PF02457">
    <property type="entry name" value="DAC"/>
    <property type="match status" value="1"/>
</dbReference>
<keyword evidence="4 10" id="KW-0812">Transmembrane</keyword>
<organism evidence="12 13">
    <name type="scientific">Roseibacillus persicicus</name>
    <dbReference type="NCBI Taxonomy" id="454148"/>
    <lineage>
        <taxon>Bacteria</taxon>
        <taxon>Pseudomonadati</taxon>
        <taxon>Verrucomicrobiota</taxon>
        <taxon>Verrucomicrobiia</taxon>
        <taxon>Verrucomicrobiales</taxon>
        <taxon>Verrucomicrobiaceae</taxon>
        <taxon>Roseibacillus</taxon>
    </lineage>
</organism>
<dbReference type="Pfam" id="PF19293">
    <property type="entry name" value="CdaA_N"/>
    <property type="match status" value="1"/>
</dbReference>
<evidence type="ECO:0000256" key="2">
    <source>
        <dbReference type="ARBA" id="ARBA00022475"/>
    </source>
</evidence>
<evidence type="ECO:0000313" key="13">
    <source>
        <dbReference type="Proteomes" id="UP000644507"/>
    </source>
</evidence>
<dbReference type="Proteomes" id="UP000644507">
    <property type="component" value="Unassembled WGS sequence"/>
</dbReference>
<reference evidence="12" key="1">
    <citation type="journal article" date="2014" name="Int. J. Syst. Evol. Microbiol.">
        <title>Complete genome sequence of Corynebacterium casei LMG S-19264T (=DSM 44701T), isolated from a smear-ripened cheese.</title>
        <authorList>
            <consortium name="US DOE Joint Genome Institute (JGI-PGF)"/>
            <person name="Walter F."/>
            <person name="Albersmeier A."/>
            <person name="Kalinowski J."/>
            <person name="Ruckert C."/>
        </authorList>
    </citation>
    <scope>NUCLEOTIDE SEQUENCE</scope>
    <source>
        <strain evidence="12">KCTC 12988</strain>
    </source>
</reference>